<evidence type="ECO:0000259" key="3">
    <source>
        <dbReference type="PROSITE" id="PS50977"/>
    </source>
</evidence>
<dbReference type="InterPro" id="IPR001647">
    <property type="entry name" value="HTH_TetR"/>
</dbReference>
<evidence type="ECO:0000313" key="4">
    <source>
        <dbReference type="EMBL" id="GLJ62946.1"/>
    </source>
</evidence>
<dbReference type="AlphaFoldDB" id="A0A9W6H5W9"/>
<dbReference type="GO" id="GO:0003700">
    <property type="term" value="F:DNA-binding transcription factor activity"/>
    <property type="evidence" value="ECO:0007669"/>
    <property type="project" value="TreeGrafter"/>
</dbReference>
<proteinExistence type="predicted"/>
<organism evidence="4 5">
    <name type="scientific">Microbacterium barkeri</name>
    <dbReference type="NCBI Taxonomy" id="33917"/>
    <lineage>
        <taxon>Bacteria</taxon>
        <taxon>Bacillati</taxon>
        <taxon>Actinomycetota</taxon>
        <taxon>Actinomycetes</taxon>
        <taxon>Micrococcales</taxon>
        <taxon>Microbacteriaceae</taxon>
        <taxon>Microbacterium</taxon>
    </lineage>
</organism>
<gene>
    <name evidence="4" type="ORF">GCM10017576_30770</name>
</gene>
<feature type="DNA-binding region" description="H-T-H motif" evidence="2">
    <location>
        <begin position="45"/>
        <end position="64"/>
    </location>
</feature>
<dbReference type="Pfam" id="PF14246">
    <property type="entry name" value="TetR_C_7"/>
    <property type="match status" value="1"/>
</dbReference>
<evidence type="ECO:0000256" key="1">
    <source>
        <dbReference type="ARBA" id="ARBA00023125"/>
    </source>
</evidence>
<keyword evidence="5" id="KW-1185">Reference proteome</keyword>
<name>A0A9W6H5W9_9MICO</name>
<dbReference type="GO" id="GO:0000976">
    <property type="term" value="F:transcription cis-regulatory region binding"/>
    <property type="evidence" value="ECO:0007669"/>
    <property type="project" value="TreeGrafter"/>
</dbReference>
<evidence type="ECO:0000313" key="5">
    <source>
        <dbReference type="Proteomes" id="UP001142462"/>
    </source>
</evidence>
<dbReference type="SUPFAM" id="SSF46689">
    <property type="entry name" value="Homeodomain-like"/>
    <property type="match status" value="1"/>
</dbReference>
<reference evidence="4" key="2">
    <citation type="submission" date="2023-01" db="EMBL/GenBank/DDBJ databases">
        <authorList>
            <person name="Sun Q."/>
            <person name="Evtushenko L."/>
        </authorList>
    </citation>
    <scope>NUCLEOTIDE SEQUENCE</scope>
    <source>
        <strain evidence="4">VKM Ac-1020</strain>
    </source>
</reference>
<dbReference type="InterPro" id="IPR050109">
    <property type="entry name" value="HTH-type_TetR-like_transc_reg"/>
</dbReference>
<dbReference type="PROSITE" id="PS50977">
    <property type="entry name" value="HTH_TETR_2"/>
    <property type="match status" value="1"/>
</dbReference>
<evidence type="ECO:0000256" key="2">
    <source>
        <dbReference type="PROSITE-ProRule" id="PRU00335"/>
    </source>
</evidence>
<reference evidence="4" key="1">
    <citation type="journal article" date="2014" name="Int. J. Syst. Evol. Microbiol.">
        <title>Complete genome sequence of Corynebacterium casei LMG S-19264T (=DSM 44701T), isolated from a smear-ripened cheese.</title>
        <authorList>
            <consortium name="US DOE Joint Genome Institute (JGI-PGF)"/>
            <person name="Walter F."/>
            <person name="Albersmeier A."/>
            <person name="Kalinowski J."/>
            <person name="Ruckert C."/>
        </authorList>
    </citation>
    <scope>NUCLEOTIDE SEQUENCE</scope>
    <source>
        <strain evidence="4">VKM Ac-1020</strain>
    </source>
</reference>
<dbReference type="InterPro" id="IPR039536">
    <property type="entry name" value="TetR_C_Proteobacteria"/>
</dbReference>
<dbReference type="PANTHER" id="PTHR30055">
    <property type="entry name" value="HTH-TYPE TRANSCRIPTIONAL REGULATOR RUTR"/>
    <property type="match status" value="1"/>
</dbReference>
<dbReference type="EMBL" id="BSEJ01000020">
    <property type="protein sequence ID" value="GLJ62946.1"/>
    <property type="molecule type" value="Genomic_DNA"/>
</dbReference>
<dbReference type="Pfam" id="PF00440">
    <property type="entry name" value="TetR_N"/>
    <property type="match status" value="1"/>
</dbReference>
<dbReference type="PANTHER" id="PTHR30055:SF146">
    <property type="entry name" value="HTH-TYPE TRANSCRIPTIONAL DUAL REGULATOR CECR"/>
    <property type="match status" value="1"/>
</dbReference>
<dbReference type="Gene3D" id="1.10.357.10">
    <property type="entry name" value="Tetracycline Repressor, domain 2"/>
    <property type="match status" value="1"/>
</dbReference>
<feature type="domain" description="HTH tetR-type" evidence="3">
    <location>
        <begin position="22"/>
        <end position="82"/>
    </location>
</feature>
<accession>A0A9W6H5W9</accession>
<protein>
    <recommendedName>
        <fullName evidence="3">HTH tetR-type domain-containing protein</fullName>
    </recommendedName>
</protein>
<dbReference type="Proteomes" id="UP001142462">
    <property type="component" value="Unassembled WGS sequence"/>
</dbReference>
<dbReference type="InterPro" id="IPR009057">
    <property type="entry name" value="Homeodomain-like_sf"/>
</dbReference>
<keyword evidence="1 2" id="KW-0238">DNA-binding</keyword>
<comment type="caution">
    <text evidence="4">The sequence shown here is derived from an EMBL/GenBank/DDBJ whole genome shotgun (WGS) entry which is preliminary data.</text>
</comment>
<dbReference type="PRINTS" id="PR00455">
    <property type="entry name" value="HTHTETR"/>
</dbReference>
<sequence>MSLWYRALMASKRGRPTADERAKRQERVLEVATELFLSRGYEAVSLDAVAGTAGIAKRTLYESIGDKSALFCAVVRRQHRYTEPESEPSDLVQAAEAVHRSLMTDQAVALHRVVIAAAVSFPELAKEFYANGPAVAQAFLAKHLVDAGGSPESAPLLFSLLLGERHRRRLLGLDAEPTAEESRVQIAEAVAVVLGDIA</sequence>